<proteinExistence type="predicted"/>
<dbReference type="EMBL" id="JAGSXH010000061">
    <property type="protein sequence ID" value="MBS2964803.1"/>
    <property type="molecule type" value="Genomic_DNA"/>
</dbReference>
<organism evidence="2 3">
    <name type="scientific">Actinocrinis puniceicyclus</name>
    <dbReference type="NCBI Taxonomy" id="977794"/>
    <lineage>
        <taxon>Bacteria</taxon>
        <taxon>Bacillati</taxon>
        <taxon>Actinomycetota</taxon>
        <taxon>Actinomycetes</taxon>
        <taxon>Catenulisporales</taxon>
        <taxon>Actinospicaceae</taxon>
        <taxon>Actinocrinis</taxon>
    </lineage>
</organism>
<dbReference type="RefSeq" id="WP_211469164.1">
    <property type="nucleotide sequence ID" value="NZ_JAGSXH010000061.1"/>
</dbReference>
<name>A0A8J7WNZ5_9ACTN</name>
<keyword evidence="3" id="KW-1185">Reference proteome</keyword>
<comment type="caution">
    <text evidence="2">The sequence shown here is derived from an EMBL/GenBank/DDBJ whole genome shotgun (WGS) entry which is preliminary data.</text>
</comment>
<feature type="compositionally biased region" description="Basic residues" evidence="1">
    <location>
        <begin position="1"/>
        <end position="13"/>
    </location>
</feature>
<feature type="region of interest" description="Disordered" evidence="1">
    <location>
        <begin position="1"/>
        <end position="37"/>
    </location>
</feature>
<sequence length="449" mass="49284">MPVPRQRKKKPPRPKSVQQGAKLRARREQQGASLDPERGELAQALLNLGAHRRQLDQHRAAIATHEAQTRLPELTTLASELGATRFEDELCARLGARMHALAQAEALEEYVSPGQFLEALNTAAAGAVRHSLIDRDPHAWHAPWLLLSTLAAIASDPYDDAVRRAIAALRAGRGGHILPALAVLTPTGAAQWTRDAYGSRFAVTVPFPSSEGPDRWYLWDIDACGYSHFTVNSGYFPDSAHALAAWQVVVGPAATDGCVLAPVDDPGLLSELLPTDQGILEPGGETASQFAEYHRSRRLADELREALARTGMPPAARSTRPETPEPSTCARQFTSWLAEHRPDAPAPPDQAELVDALARDWFEGEIPQLKATCSPHRVAVFAEHLRDYYQEDFARQLTALLPHWITWFAEHSGLPPHLAERCQPYAHGEPHPAQHPNGRGLNMLACVQE</sequence>
<reference evidence="2" key="1">
    <citation type="submission" date="2021-04" db="EMBL/GenBank/DDBJ databases">
        <title>Genome based classification of Actinospica acidithermotolerans sp. nov., an actinobacterium isolated from an Indonesian hot spring.</title>
        <authorList>
            <person name="Kusuma A.B."/>
            <person name="Putra K.E."/>
            <person name="Nafisah S."/>
            <person name="Loh J."/>
            <person name="Nouioui I."/>
            <person name="Goodfellow M."/>
        </authorList>
    </citation>
    <scope>NUCLEOTIDE SEQUENCE</scope>
    <source>
        <strain evidence="2">DSM 45618</strain>
    </source>
</reference>
<evidence type="ECO:0000256" key="1">
    <source>
        <dbReference type="SAM" id="MobiDB-lite"/>
    </source>
</evidence>
<accession>A0A8J7WNZ5</accession>
<dbReference type="Proteomes" id="UP000677913">
    <property type="component" value="Unassembled WGS sequence"/>
</dbReference>
<evidence type="ECO:0000313" key="2">
    <source>
        <dbReference type="EMBL" id="MBS2964803.1"/>
    </source>
</evidence>
<dbReference type="AlphaFoldDB" id="A0A8J7WNZ5"/>
<evidence type="ECO:0000313" key="3">
    <source>
        <dbReference type="Proteomes" id="UP000677913"/>
    </source>
</evidence>
<protein>
    <submittedName>
        <fullName evidence="2">Uncharacterized protein</fullName>
    </submittedName>
</protein>
<gene>
    <name evidence="2" type="ORF">KGA66_17225</name>
</gene>